<accession>A0A0G1ZFX1</accession>
<gene>
    <name evidence="1" type="ORF">VF00_C0002G0117</name>
</gene>
<protein>
    <submittedName>
        <fullName evidence="1">Uncharacterized protein</fullName>
    </submittedName>
</protein>
<evidence type="ECO:0000313" key="1">
    <source>
        <dbReference type="EMBL" id="KKW26792.1"/>
    </source>
</evidence>
<organism evidence="1 2">
    <name type="scientific">candidate division Kazan bacterium GW2011_GWB1_52_7</name>
    <dbReference type="NCBI Taxonomy" id="1620414"/>
    <lineage>
        <taxon>Bacteria</taxon>
        <taxon>Bacteria division Kazan-3B-28</taxon>
    </lineage>
</organism>
<name>A0A0G1ZFX1_UNCK3</name>
<dbReference type="Proteomes" id="UP000034913">
    <property type="component" value="Unassembled WGS sequence"/>
</dbReference>
<dbReference type="AlphaFoldDB" id="A0A0G1ZFX1"/>
<comment type="caution">
    <text evidence="1">The sequence shown here is derived from an EMBL/GenBank/DDBJ whole genome shotgun (WGS) entry which is preliminary data.</text>
</comment>
<sequence>MSLSCCECGKLVYPIPLDSESVTDVRDALLSVNEGLFIHPYLPAVTFPPIGEDTPQSWPPLGRVVSEDNQALCYVCLRGCFNYSEVWDKLFQYLSVQTLLALRHHHMNGKMLPVREYKEWSDAHAVLLDSVHALHAELHPTCQCVLCQTPVSDSLAPFFVGVMLDPVYAESRPGISGAYQFTALRELDAMFLLCDSCFRSFPKTYNALAWSVLEPHQQQALSPGEPGETVTLQTSLTVSASFQEALKEMPDGEKLLDKLRQLGATLET</sequence>
<dbReference type="EMBL" id="LCRB01000002">
    <property type="protein sequence ID" value="KKW26792.1"/>
    <property type="molecule type" value="Genomic_DNA"/>
</dbReference>
<proteinExistence type="predicted"/>
<evidence type="ECO:0000313" key="2">
    <source>
        <dbReference type="Proteomes" id="UP000034913"/>
    </source>
</evidence>
<reference evidence="1 2" key="1">
    <citation type="journal article" date="2015" name="Nature">
        <title>rRNA introns, odd ribosomes, and small enigmatic genomes across a large radiation of phyla.</title>
        <authorList>
            <person name="Brown C.T."/>
            <person name="Hug L.A."/>
            <person name="Thomas B.C."/>
            <person name="Sharon I."/>
            <person name="Castelle C.J."/>
            <person name="Singh A."/>
            <person name="Wilkins M.J."/>
            <person name="Williams K.H."/>
            <person name="Banfield J.F."/>
        </authorList>
    </citation>
    <scope>NUCLEOTIDE SEQUENCE [LARGE SCALE GENOMIC DNA]</scope>
</reference>